<dbReference type="PROSITE" id="PS50199">
    <property type="entry name" value="ZF_RANBP2_2"/>
    <property type="match status" value="2"/>
</dbReference>
<dbReference type="GO" id="GO:0006606">
    <property type="term" value="P:protein import into nucleus"/>
    <property type="evidence" value="ECO:0007669"/>
    <property type="project" value="TreeGrafter"/>
</dbReference>
<sequence>MTERRKSGWFSSVVGNLSGFWSRPPLQDEHSVHNSFTEVQADSDFEGLDRFEDAVSKFSPDKPTTSSNDVTAKPRSTRYLSPTLLMNSIKSPQKKSTDSFYTSVSVKFLHHTSCRELNRFSGNFPRKRMFSKVMADETKTLSNGRLANQDMSLDASLFSNSSFKRACNSNRFLSETAPQIDRSLLDRSVNPFSFTPEVPRATSLLHSRISKTPSSNSSTLSSKTLAILQQLEKISTPAKEVKKLPFICRSERWSADTRTPVARAVSNSDKVLSRAQVISDKMSASLPSRTFWRRPERRLGISGALKTPDLLSGCGSEITSVSSETINHSNEDAICKEGPIDYHKKHQPVLKTVDGRPSKRVSKIFSARAIDLEVDAREGEGDKRPVDESLFSAKGLMGKTDAPQPGFLGTVQPSASKDENDTGDSGALNKQDKVTLGDELFSFSRPEKRGPSKRVTVDEVSSDSAQEDEEEEDKTSDEETSDVHVTESQKAVTSKKDSKDSAEKLTCSDLPQKETTEGQTNDFSNPSKIGAPVNKRSLDTVSGQDLSVRKNVEGEKDEEQKKADGSKNKKWTCSSCWVPNEEDAVKCICCGALHLKPSSGTTEAKNEKSGLKPWSCPDCFVPNQDNVAKCVCCGHERKAAAAEKVPESSKDNGEAGSGSTMSQKSGLNVFGDKAFKPLAAPSTSLSFGFGVKSVGTSAANESSVKPLSASNSSISFGISNTPVSSSSNSGAKFGLNPSSSAPNFGLLFGKSQESLNPLPGLPEGKPLNVNTPLFGGSLTNKASEGGSQGGEINLNSKPVFTFQAASNSSSTTSNTETVAFNAPKDSSSGTTPFQFWGGGNNSAKPPNGSSDPAQPKANPSGSNLVFAFPASSTSVTLTKSVSSPAASQPVKESGAGSVEMASPTSDGGSGPSQTQTATAFNFSAAPPSFNFLSNSVSSATSTSGSLFGSVGSSSSVTAPTFAFGSTVVDPAKSVNQSAAVTSPPLTNVFTAPAAVPLPPSTFNFGGTASNTSNPFGELPQSTFNFSAPTESFFAIDDIIWSFCVLEFRLFSNVFSVSSLVFSLAFAAVIRLFLYCSCNFAFGYNVFCVASFDGLMHDSLKSTGEGVAFLINPYLCKTAAVHCGWLLSGWFYGVCEFVSSTVVYVFLTLVQRSGWRGELNSGGKFLDLVKEDVEKRKWNGSQCEFYCYQCAVQ</sequence>
<feature type="transmembrane region" description="Helical" evidence="9">
    <location>
        <begin position="1071"/>
        <end position="1091"/>
    </location>
</feature>
<dbReference type="GO" id="GO:0005643">
    <property type="term" value="C:nuclear pore"/>
    <property type="evidence" value="ECO:0007669"/>
    <property type="project" value="TreeGrafter"/>
</dbReference>
<evidence type="ECO:0000313" key="11">
    <source>
        <dbReference type="EMBL" id="VDD91560.1"/>
    </source>
</evidence>
<feature type="compositionally biased region" description="Acidic residues" evidence="8">
    <location>
        <begin position="465"/>
        <end position="480"/>
    </location>
</feature>
<dbReference type="InterPro" id="IPR026054">
    <property type="entry name" value="Nucleoporin"/>
</dbReference>
<keyword evidence="9" id="KW-0472">Membrane</keyword>
<dbReference type="SMART" id="SM00547">
    <property type="entry name" value="ZnF_RBZ"/>
    <property type="match status" value="2"/>
</dbReference>
<feature type="domain" description="RanBP2-type" evidence="10">
    <location>
        <begin position="608"/>
        <end position="639"/>
    </location>
</feature>
<evidence type="ECO:0000256" key="9">
    <source>
        <dbReference type="SAM" id="Phobius"/>
    </source>
</evidence>
<keyword evidence="12" id="KW-1185">Reference proteome</keyword>
<dbReference type="InterPro" id="IPR001876">
    <property type="entry name" value="Znf_RanBP2"/>
</dbReference>
<evidence type="ECO:0000313" key="13">
    <source>
        <dbReference type="WBParaSite" id="EVEC_0000676301-mRNA-1"/>
    </source>
</evidence>
<feature type="region of interest" description="Disordered" evidence="8">
    <location>
        <begin position="807"/>
        <end position="864"/>
    </location>
</feature>
<feature type="compositionally biased region" description="Polar residues" evidence="8">
    <location>
        <begin position="841"/>
        <end position="863"/>
    </location>
</feature>
<dbReference type="EMBL" id="UXUI01008463">
    <property type="protein sequence ID" value="VDD91560.1"/>
    <property type="molecule type" value="Genomic_DNA"/>
</dbReference>
<evidence type="ECO:0000256" key="4">
    <source>
        <dbReference type="ARBA" id="ARBA00022771"/>
    </source>
</evidence>
<evidence type="ECO:0000259" key="10">
    <source>
        <dbReference type="PROSITE" id="PS50199"/>
    </source>
</evidence>
<protein>
    <submittedName>
        <fullName evidence="13">RanBP2-type domain-containing protein</fullName>
    </submittedName>
</protein>
<dbReference type="Proteomes" id="UP000274131">
    <property type="component" value="Unassembled WGS sequence"/>
</dbReference>
<dbReference type="PROSITE" id="PS01358">
    <property type="entry name" value="ZF_RANBP2_1"/>
    <property type="match status" value="2"/>
</dbReference>
<accession>A0A0N4V8P9</accession>
<evidence type="ECO:0000256" key="5">
    <source>
        <dbReference type="ARBA" id="ARBA00022833"/>
    </source>
</evidence>
<feature type="transmembrane region" description="Helical" evidence="9">
    <location>
        <begin position="1129"/>
        <end position="1149"/>
    </location>
</feature>
<feature type="compositionally biased region" description="Polar residues" evidence="8">
    <location>
        <begin position="517"/>
        <end position="527"/>
    </location>
</feature>
<evidence type="ECO:0000256" key="8">
    <source>
        <dbReference type="SAM" id="MobiDB-lite"/>
    </source>
</evidence>
<keyword evidence="6" id="KW-0539">Nucleus</keyword>
<dbReference type="STRING" id="51028.A0A0N4V8P9"/>
<feature type="region of interest" description="Disordered" evidence="8">
    <location>
        <begin position="643"/>
        <end position="663"/>
    </location>
</feature>
<dbReference type="GO" id="GO:0008139">
    <property type="term" value="F:nuclear localization sequence binding"/>
    <property type="evidence" value="ECO:0007669"/>
    <property type="project" value="TreeGrafter"/>
</dbReference>
<keyword evidence="2" id="KW-0813">Transport</keyword>
<feature type="domain" description="RanBP2-type" evidence="10">
    <location>
        <begin position="567"/>
        <end position="596"/>
    </location>
</feature>
<organism evidence="13">
    <name type="scientific">Enterobius vermicularis</name>
    <name type="common">Human pinworm</name>
    <dbReference type="NCBI Taxonomy" id="51028"/>
    <lineage>
        <taxon>Eukaryota</taxon>
        <taxon>Metazoa</taxon>
        <taxon>Ecdysozoa</taxon>
        <taxon>Nematoda</taxon>
        <taxon>Chromadorea</taxon>
        <taxon>Rhabditida</taxon>
        <taxon>Spirurina</taxon>
        <taxon>Oxyuridomorpha</taxon>
        <taxon>Oxyuroidea</taxon>
        <taxon>Oxyuridae</taxon>
        <taxon>Enterobius</taxon>
    </lineage>
</organism>
<evidence type="ECO:0000256" key="7">
    <source>
        <dbReference type="PROSITE-ProRule" id="PRU00322"/>
    </source>
</evidence>
<reference evidence="13" key="1">
    <citation type="submission" date="2017-02" db="UniProtKB">
        <authorList>
            <consortium name="WormBaseParasite"/>
        </authorList>
    </citation>
    <scope>IDENTIFICATION</scope>
</reference>
<feature type="region of interest" description="Disordered" evidence="8">
    <location>
        <begin position="396"/>
        <end position="570"/>
    </location>
</feature>
<keyword evidence="5" id="KW-0862">Zinc</keyword>
<feature type="compositionally biased region" description="Polar residues" evidence="8">
    <location>
        <begin position="824"/>
        <end position="833"/>
    </location>
</feature>
<gene>
    <name evidence="11" type="ORF">EVEC_LOCUS6311</name>
</gene>
<feature type="compositionally biased region" description="Polar residues" evidence="8">
    <location>
        <begin position="902"/>
        <end position="916"/>
    </location>
</feature>
<dbReference type="AlphaFoldDB" id="A0A0N4V8P9"/>
<keyword evidence="9" id="KW-1133">Transmembrane helix</keyword>
<feature type="region of interest" description="Disordered" evidence="8">
    <location>
        <begin position="755"/>
        <end position="794"/>
    </location>
</feature>
<keyword evidence="9" id="KW-0812">Transmembrane</keyword>
<reference evidence="11 12" key="2">
    <citation type="submission" date="2018-10" db="EMBL/GenBank/DDBJ databases">
        <authorList>
            <consortium name="Pathogen Informatics"/>
        </authorList>
    </citation>
    <scope>NUCLEOTIDE SEQUENCE [LARGE SCALE GENOMIC DNA]</scope>
</reference>
<feature type="transmembrane region" description="Helical" evidence="9">
    <location>
        <begin position="1038"/>
        <end position="1064"/>
    </location>
</feature>
<dbReference type="PANTHER" id="PTHR23193:SF23">
    <property type="entry name" value="NUCLEAR PORE COMPLEX PROTEIN NUP153"/>
    <property type="match status" value="1"/>
</dbReference>
<name>A0A0N4V8P9_ENTVE</name>
<feature type="compositionally biased region" description="Basic and acidic residues" evidence="8">
    <location>
        <begin position="494"/>
        <end position="503"/>
    </location>
</feature>
<evidence type="ECO:0000256" key="2">
    <source>
        <dbReference type="ARBA" id="ARBA00022448"/>
    </source>
</evidence>
<feature type="region of interest" description="Disordered" evidence="8">
    <location>
        <begin position="879"/>
        <end position="916"/>
    </location>
</feature>
<dbReference type="Gene3D" id="4.10.1060.10">
    <property type="entry name" value="Zinc finger, RanBP2-type"/>
    <property type="match status" value="2"/>
</dbReference>
<evidence type="ECO:0000256" key="3">
    <source>
        <dbReference type="ARBA" id="ARBA00022723"/>
    </source>
</evidence>
<dbReference type="GO" id="GO:0017056">
    <property type="term" value="F:structural constituent of nuclear pore"/>
    <property type="evidence" value="ECO:0007669"/>
    <property type="project" value="TreeGrafter"/>
</dbReference>
<dbReference type="WBParaSite" id="EVEC_0000676301-mRNA-1">
    <property type="protein sequence ID" value="EVEC_0000676301-mRNA-1"/>
    <property type="gene ID" value="EVEC_0000676301"/>
</dbReference>
<dbReference type="PANTHER" id="PTHR23193">
    <property type="entry name" value="NUCLEAR PORE COMPLEX PROTEIN NUP"/>
    <property type="match status" value="1"/>
</dbReference>
<keyword evidence="4 7" id="KW-0863">Zinc-finger</keyword>
<evidence type="ECO:0000256" key="6">
    <source>
        <dbReference type="ARBA" id="ARBA00023242"/>
    </source>
</evidence>
<dbReference type="GO" id="GO:0008270">
    <property type="term" value="F:zinc ion binding"/>
    <property type="evidence" value="ECO:0007669"/>
    <property type="project" value="UniProtKB-KW"/>
</dbReference>
<evidence type="ECO:0000256" key="1">
    <source>
        <dbReference type="ARBA" id="ARBA00004123"/>
    </source>
</evidence>
<evidence type="ECO:0000313" key="12">
    <source>
        <dbReference type="Proteomes" id="UP000274131"/>
    </source>
</evidence>
<feature type="compositionally biased region" description="Basic and acidic residues" evidence="8">
    <location>
        <begin position="547"/>
        <end position="567"/>
    </location>
</feature>
<dbReference type="GO" id="GO:0006405">
    <property type="term" value="P:RNA export from nucleus"/>
    <property type="evidence" value="ECO:0007669"/>
    <property type="project" value="TreeGrafter"/>
</dbReference>
<dbReference type="OrthoDB" id="79830at2759"/>
<comment type="subcellular location">
    <subcellularLocation>
        <location evidence="1">Nucleus</location>
    </subcellularLocation>
</comment>
<proteinExistence type="predicted"/>
<feature type="compositionally biased region" description="Basic and acidic residues" evidence="8">
    <location>
        <begin position="643"/>
        <end position="653"/>
    </location>
</feature>
<keyword evidence="3" id="KW-0479">Metal-binding</keyword>